<evidence type="ECO:0000313" key="1">
    <source>
        <dbReference type="Proteomes" id="UP000887578"/>
    </source>
</evidence>
<accession>A0A914QY80</accession>
<dbReference type="WBParaSite" id="PDA_v2.g4026.t1">
    <property type="protein sequence ID" value="PDA_v2.g4026.t1"/>
    <property type="gene ID" value="PDA_v2.g4026"/>
</dbReference>
<protein>
    <submittedName>
        <fullName evidence="2">Uncharacterized protein</fullName>
    </submittedName>
</protein>
<organism evidence="1 2">
    <name type="scientific">Panagrolaimus davidi</name>
    <dbReference type="NCBI Taxonomy" id="227884"/>
    <lineage>
        <taxon>Eukaryota</taxon>
        <taxon>Metazoa</taxon>
        <taxon>Ecdysozoa</taxon>
        <taxon>Nematoda</taxon>
        <taxon>Chromadorea</taxon>
        <taxon>Rhabditida</taxon>
        <taxon>Tylenchina</taxon>
        <taxon>Panagrolaimomorpha</taxon>
        <taxon>Panagrolaimoidea</taxon>
        <taxon>Panagrolaimidae</taxon>
        <taxon>Panagrolaimus</taxon>
    </lineage>
</organism>
<proteinExistence type="predicted"/>
<reference evidence="2" key="1">
    <citation type="submission" date="2022-11" db="UniProtKB">
        <authorList>
            <consortium name="WormBaseParasite"/>
        </authorList>
    </citation>
    <scope>IDENTIFICATION</scope>
</reference>
<keyword evidence="1" id="KW-1185">Reference proteome</keyword>
<dbReference type="AlphaFoldDB" id="A0A914QY80"/>
<sequence>MDLNLWKKSTKDFTLNFVNNDYKKEDELKKERINNKNNSTLSLHISAYENSNEAKSDLFDEGEKCLNRGTKQRLIIPRYFSKNPFEFPRQQESDMNDPKMPEISQFRASQRLLNPNQINRNNYRQQFPEYCREFNFNVKNRFKILSSNNYGT</sequence>
<evidence type="ECO:0000313" key="2">
    <source>
        <dbReference type="WBParaSite" id="PDA_v2.g4026.t1"/>
    </source>
</evidence>
<name>A0A914QY80_9BILA</name>
<dbReference type="Proteomes" id="UP000887578">
    <property type="component" value="Unplaced"/>
</dbReference>